<comment type="pathway">
    <text evidence="3">Glycan biosynthesis; alginate biosynthesis.</text>
</comment>
<dbReference type="InterPro" id="IPR034657">
    <property type="entry name" value="AlgJ"/>
</dbReference>
<keyword evidence="9" id="KW-0732">Signal</keyword>
<dbReference type="GO" id="GO:0016746">
    <property type="term" value="F:acyltransferase activity"/>
    <property type="evidence" value="ECO:0007669"/>
    <property type="project" value="UniProtKB-KW"/>
</dbReference>
<evidence type="ECO:0000259" key="16">
    <source>
        <dbReference type="Pfam" id="PF16822"/>
    </source>
</evidence>
<sequence length="388" mass="42520">MNRTFNLLYTGTFAGTLLALGLWSTQGARDFSAAADTPVLNGKLALAFEKHYDAEFPIKQLGTNLWAALDFSLFGEGRPGVVVGANDWLYSDEEFKPVAGALHNSQDNQALIQGVRETLARHDVQLVMAILPAKARLYPENFGERRPAPLHEQLYQNFRRAVADAGIQAPDLLGPLSQAKAEGQVFLRTDTHWTPYGAQVVAGQLATAIKPSGLVPESGSRYVTETAPGEPHKGDLTNFLPLDPLFEELLPPPDQLTKHSTRAQEENAAGADDLFAETQVPVALVGTSYSADERWNFAGALRQALGSDLVNFAEDGRGPLLPMLKFLQSDDFKNAPPRLVIWEFPERYLPMAYDLSEFDAEWIAQLKAAGRQDKHLADNTATSQGARH</sequence>
<dbReference type="Proteomes" id="UP000068210">
    <property type="component" value="Chromosome"/>
</dbReference>
<dbReference type="KEGG" id="acx:Achr_31270"/>
<evidence type="ECO:0000256" key="14">
    <source>
        <dbReference type="ARBA" id="ARBA00031031"/>
    </source>
</evidence>
<evidence type="ECO:0000256" key="13">
    <source>
        <dbReference type="ARBA" id="ARBA00023315"/>
    </source>
</evidence>
<dbReference type="GO" id="GO:0042121">
    <property type="term" value="P:alginic acid biosynthetic process"/>
    <property type="evidence" value="ECO:0007669"/>
    <property type="project" value="UniProtKB-UniPathway"/>
</dbReference>
<reference evidence="17 18" key="1">
    <citation type="journal article" date="2015" name="PLoS ONE">
        <title>Azotobacter Genomes: The Genome of Azotobacter chroococcum NCIMB 8003 (ATCC 4412).</title>
        <authorList>
            <person name="Robson R.L."/>
            <person name="Jones R."/>
            <person name="Robson R.M."/>
            <person name="Schwartz A."/>
            <person name="Richardson T.H."/>
        </authorList>
    </citation>
    <scope>NUCLEOTIDE SEQUENCE [LARGE SCALE GENOMIC DNA]</scope>
    <source>
        <strain evidence="17 18">NCIMB 8003</strain>
    </source>
</reference>
<comment type="subcellular location">
    <subcellularLocation>
        <location evidence="2">Cell inner membrane</location>
        <topology evidence="2">Peripheral membrane protein</topology>
        <orientation evidence="2">Periplasmic side</orientation>
    </subcellularLocation>
    <subcellularLocation>
        <location evidence="1">Periplasm</location>
    </subcellularLocation>
</comment>
<evidence type="ECO:0000256" key="11">
    <source>
        <dbReference type="ARBA" id="ARBA00022841"/>
    </source>
</evidence>
<evidence type="ECO:0000256" key="6">
    <source>
        <dbReference type="ARBA" id="ARBA00022475"/>
    </source>
</evidence>
<keyword evidence="6" id="KW-1003">Cell membrane</keyword>
<evidence type="ECO:0000256" key="1">
    <source>
        <dbReference type="ARBA" id="ARBA00004418"/>
    </source>
</evidence>
<dbReference type="UniPathway" id="UPA00286"/>
<dbReference type="STRING" id="1328314.Achr_31270"/>
<proteinExistence type="inferred from homology"/>
<dbReference type="HOGENOM" id="CLU_057510_0_0_6"/>
<keyword evidence="11" id="KW-0016">Alginate biosynthesis</keyword>
<keyword evidence="13" id="KW-0012">Acyltransferase</keyword>
<keyword evidence="18" id="KW-1185">Reference proteome</keyword>
<evidence type="ECO:0000256" key="12">
    <source>
        <dbReference type="ARBA" id="ARBA00023136"/>
    </source>
</evidence>
<evidence type="ECO:0000256" key="7">
    <source>
        <dbReference type="ARBA" id="ARBA00022519"/>
    </source>
</evidence>
<dbReference type="SUPFAM" id="SSF52266">
    <property type="entry name" value="SGNH hydrolase"/>
    <property type="match status" value="1"/>
</dbReference>
<feature type="region of interest" description="Disordered" evidence="15">
    <location>
        <begin position="217"/>
        <end position="236"/>
    </location>
</feature>
<name>A0A0C4WPH4_9GAMM</name>
<dbReference type="EMBL" id="CP010415">
    <property type="protein sequence ID" value="AJE22536.1"/>
    <property type="molecule type" value="Genomic_DNA"/>
</dbReference>
<dbReference type="CDD" id="cd14442">
    <property type="entry name" value="AlgJ_like"/>
    <property type="match status" value="1"/>
</dbReference>
<evidence type="ECO:0000256" key="10">
    <source>
        <dbReference type="ARBA" id="ARBA00022764"/>
    </source>
</evidence>
<keyword evidence="7" id="KW-0997">Cell inner membrane</keyword>
<organism evidence="17 18">
    <name type="scientific">Azotobacter chroococcum NCIMB 8003</name>
    <dbReference type="NCBI Taxonomy" id="1328314"/>
    <lineage>
        <taxon>Bacteria</taxon>
        <taxon>Pseudomonadati</taxon>
        <taxon>Pseudomonadota</taxon>
        <taxon>Gammaproteobacteria</taxon>
        <taxon>Pseudomonadales</taxon>
        <taxon>Pseudomonadaceae</taxon>
        <taxon>Azotobacter</taxon>
    </lineage>
</organism>
<evidence type="ECO:0000313" key="17">
    <source>
        <dbReference type="EMBL" id="AJE22536.1"/>
    </source>
</evidence>
<evidence type="ECO:0000256" key="9">
    <source>
        <dbReference type="ARBA" id="ARBA00022729"/>
    </source>
</evidence>
<comment type="similarity">
    <text evidence="4">Belongs to the AlgJ family.</text>
</comment>
<evidence type="ECO:0000256" key="3">
    <source>
        <dbReference type="ARBA" id="ARBA00005182"/>
    </source>
</evidence>
<feature type="domain" description="AlgX/AlgJ SGNH hydrolase-like" evidence="16">
    <location>
        <begin position="81"/>
        <end position="346"/>
    </location>
</feature>
<evidence type="ECO:0000256" key="15">
    <source>
        <dbReference type="SAM" id="MobiDB-lite"/>
    </source>
</evidence>
<keyword evidence="12" id="KW-0472">Membrane</keyword>
<keyword evidence="8" id="KW-0808">Transferase</keyword>
<dbReference type="GO" id="GO:0042597">
    <property type="term" value="C:periplasmic space"/>
    <property type="evidence" value="ECO:0007669"/>
    <property type="project" value="UniProtKB-SubCell"/>
</dbReference>
<gene>
    <name evidence="17" type="primary">algV</name>
    <name evidence="17" type="ORF">Achr_31270</name>
</gene>
<dbReference type="GO" id="GO:0005886">
    <property type="term" value="C:plasma membrane"/>
    <property type="evidence" value="ECO:0007669"/>
    <property type="project" value="UniProtKB-SubCell"/>
</dbReference>
<evidence type="ECO:0000256" key="4">
    <source>
        <dbReference type="ARBA" id="ARBA00006038"/>
    </source>
</evidence>
<dbReference type="RefSeq" id="WP_039805753.1">
    <property type="nucleotide sequence ID" value="NZ_CP010415.1"/>
</dbReference>
<accession>A0A0C4WPH4</accession>
<dbReference type="InterPro" id="IPR031811">
    <property type="entry name" value="ALGX/ALGJ_SGNH-like"/>
</dbReference>
<evidence type="ECO:0000256" key="8">
    <source>
        <dbReference type="ARBA" id="ARBA00022679"/>
    </source>
</evidence>
<dbReference type="AlphaFoldDB" id="A0A0C4WPH4"/>
<evidence type="ECO:0000256" key="2">
    <source>
        <dbReference type="ARBA" id="ARBA00004587"/>
    </source>
</evidence>
<evidence type="ECO:0000256" key="5">
    <source>
        <dbReference type="ARBA" id="ARBA00016086"/>
    </source>
</evidence>
<protein>
    <recommendedName>
        <fullName evidence="5">Probable alginate O-acetylase AlgJ</fullName>
    </recommendedName>
    <alternativeName>
        <fullName evidence="14">Alginate biosynthesis protein AlgJ</fullName>
    </alternativeName>
</protein>
<evidence type="ECO:0000313" key="18">
    <source>
        <dbReference type="Proteomes" id="UP000068210"/>
    </source>
</evidence>
<keyword evidence="10" id="KW-0574">Periplasm</keyword>
<dbReference type="Pfam" id="PF16822">
    <property type="entry name" value="ALGX"/>
    <property type="match status" value="1"/>
</dbReference>